<evidence type="ECO:0000256" key="1">
    <source>
        <dbReference type="ARBA" id="ARBA00022741"/>
    </source>
</evidence>
<dbReference type="InterPro" id="IPR052040">
    <property type="entry name" value="GTPase/Isobutyryl-CoA_mutase"/>
</dbReference>
<proteinExistence type="predicted"/>
<gene>
    <name evidence="5" type="ORF">S12H4_33524</name>
</gene>
<dbReference type="Gene3D" id="3.40.50.300">
    <property type="entry name" value="P-loop containing nucleotide triphosphate hydrolases"/>
    <property type="match status" value="1"/>
</dbReference>
<dbReference type="SUPFAM" id="SSF52540">
    <property type="entry name" value="P-loop containing nucleoside triphosphate hydrolases"/>
    <property type="match status" value="1"/>
</dbReference>
<dbReference type="PANTHER" id="PTHR43087">
    <property type="entry name" value="LYSINE/ARGININE/ORNITHINE TRANSPORT SYSTEM KINASE"/>
    <property type="match status" value="1"/>
</dbReference>
<reference evidence="5" key="1">
    <citation type="journal article" date="2014" name="Front. Microbiol.">
        <title>High frequency of phylogenetically diverse reductive dehalogenase-homologous genes in deep subseafloor sedimentary metagenomes.</title>
        <authorList>
            <person name="Kawai M."/>
            <person name="Futagami T."/>
            <person name="Toyoda A."/>
            <person name="Takaki Y."/>
            <person name="Nishi S."/>
            <person name="Hori S."/>
            <person name="Arai W."/>
            <person name="Tsubouchi T."/>
            <person name="Morono Y."/>
            <person name="Uchiyama I."/>
            <person name="Ito T."/>
            <person name="Fujiyama A."/>
            <person name="Inagaki F."/>
            <person name="Takami H."/>
        </authorList>
    </citation>
    <scope>NUCLEOTIDE SEQUENCE</scope>
    <source>
        <strain evidence="5">Expedition CK06-06</strain>
    </source>
</reference>
<dbReference type="Pfam" id="PF03308">
    <property type="entry name" value="MeaB"/>
    <property type="match status" value="1"/>
</dbReference>
<evidence type="ECO:0000256" key="3">
    <source>
        <dbReference type="ARBA" id="ARBA00023134"/>
    </source>
</evidence>
<keyword evidence="2" id="KW-0378">Hydrolase</keyword>
<sequence>LGDRVRMQNYGIDEDVFIRSLATRDWKGGLSRATVDMIHVMDAMGKDIIFVEAVGAGQGEVDIAKVVDTSIVILIPGAGDEIQMMKAGILEAADIFVVNKADRDGADNLKIGLEIMLEMRVHLPSGWKPCIILTEAISSKGTEELADEILRHREFLTSSGELERRRKEKAKLELMMAVESSLKNYIDDRIDKDCLEKLVDDLVHRKINPHSAALKIINPSIKRL</sequence>
<dbReference type="PANTHER" id="PTHR43087:SF1">
    <property type="entry name" value="LAO_AO TRANSPORT SYSTEM ATPASE"/>
    <property type="match status" value="1"/>
</dbReference>
<protein>
    <recommendedName>
        <fullName evidence="6">Methylmalonyl Co-A mutase-associated GTPase MeaB</fullName>
    </recommendedName>
</protein>
<keyword evidence="3" id="KW-0342">GTP-binding</keyword>
<feature type="non-terminal residue" evidence="5">
    <location>
        <position position="1"/>
    </location>
</feature>
<name>X1T1D5_9ZZZZ</name>
<evidence type="ECO:0008006" key="6">
    <source>
        <dbReference type="Google" id="ProtNLM"/>
    </source>
</evidence>
<evidence type="ECO:0000256" key="2">
    <source>
        <dbReference type="ARBA" id="ARBA00022801"/>
    </source>
</evidence>
<dbReference type="GO" id="GO:0005525">
    <property type="term" value="F:GTP binding"/>
    <property type="evidence" value="ECO:0007669"/>
    <property type="project" value="UniProtKB-KW"/>
</dbReference>
<dbReference type="AlphaFoldDB" id="X1T1D5"/>
<dbReference type="InterPro" id="IPR027417">
    <property type="entry name" value="P-loop_NTPase"/>
</dbReference>
<dbReference type="EMBL" id="BARW01019762">
    <property type="protein sequence ID" value="GAI99127.1"/>
    <property type="molecule type" value="Genomic_DNA"/>
</dbReference>
<dbReference type="GO" id="GO:0016787">
    <property type="term" value="F:hydrolase activity"/>
    <property type="evidence" value="ECO:0007669"/>
    <property type="project" value="UniProtKB-KW"/>
</dbReference>
<accession>X1T1D5</accession>
<organism evidence="5">
    <name type="scientific">marine sediment metagenome</name>
    <dbReference type="NCBI Taxonomy" id="412755"/>
    <lineage>
        <taxon>unclassified sequences</taxon>
        <taxon>metagenomes</taxon>
        <taxon>ecological metagenomes</taxon>
    </lineage>
</organism>
<keyword evidence="1" id="KW-0547">Nucleotide-binding</keyword>
<keyword evidence="4" id="KW-0143">Chaperone</keyword>
<comment type="caution">
    <text evidence="5">The sequence shown here is derived from an EMBL/GenBank/DDBJ whole genome shotgun (WGS) entry which is preliminary data.</text>
</comment>
<evidence type="ECO:0000313" key="5">
    <source>
        <dbReference type="EMBL" id="GAI99127.1"/>
    </source>
</evidence>
<evidence type="ECO:0000256" key="4">
    <source>
        <dbReference type="ARBA" id="ARBA00023186"/>
    </source>
</evidence>